<dbReference type="Proteomes" id="UP000049855">
    <property type="component" value="Unassembled WGS sequence"/>
</dbReference>
<proteinExistence type="predicted"/>
<reference evidence="3" key="1">
    <citation type="submission" date="2015-03" db="EMBL/GenBank/DDBJ databases">
        <authorList>
            <person name="Nijsse Bart"/>
        </authorList>
    </citation>
    <scope>NUCLEOTIDE SEQUENCE [LARGE SCALE GENOMIC DNA]</scope>
</reference>
<organism evidence="2 3">
    <name type="scientific">Sporomusa ovata</name>
    <dbReference type="NCBI Taxonomy" id="2378"/>
    <lineage>
        <taxon>Bacteria</taxon>
        <taxon>Bacillati</taxon>
        <taxon>Bacillota</taxon>
        <taxon>Negativicutes</taxon>
        <taxon>Selenomonadales</taxon>
        <taxon>Sporomusaceae</taxon>
        <taxon>Sporomusa</taxon>
    </lineage>
</organism>
<dbReference type="AlphaFoldDB" id="A0A0U1KX92"/>
<evidence type="ECO:0000313" key="2">
    <source>
        <dbReference type="EMBL" id="CQR71739.1"/>
    </source>
</evidence>
<protein>
    <submittedName>
        <fullName evidence="2">Uncharacterized protein</fullName>
    </submittedName>
</protein>
<evidence type="ECO:0000256" key="1">
    <source>
        <dbReference type="SAM" id="Coils"/>
    </source>
</evidence>
<sequence length="218" mass="24549">MPIDQMGLNNLLAIVNPQSNLTALRNYREGLQKKLEQKLHNNTTETIVNHDSSNTNTDDKQVIAELQSVDKQIQQTVYEEETRKLELERLKREASTAKNAREREKTLAKHERALDNASMNKLYSAISNNSQVQTMAGLGMSFSFCQPSSASNNSTHPQYSLEGKVEETERDLRESAEYGIAAAEVARRRKNNQLKADIEEAACKNAKKAKKKTVNITI</sequence>
<name>A0A0U1KX92_9FIRM</name>
<accession>A0A0U1KX92</accession>
<keyword evidence="1" id="KW-0175">Coiled coil</keyword>
<gene>
    <name evidence="2" type="ORF">SpAn4DRAFT_3605</name>
</gene>
<feature type="coiled-coil region" evidence="1">
    <location>
        <begin position="87"/>
        <end position="120"/>
    </location>
</feature>
<evidence type="ECO:0000313" key="3">
    <source>
        <dbReference type="Proteomes" id="UP000049855"/>
    </source>
</evidence>
<keyword evidence="3" id="KW-1185">Reference proteome</keyword>
<dbReference type="EMBL" id="CTRP01000005">
    <property type="protein sequence ID" value="CQR71739.1"/>
    <property type="molecule type" value="Genomic_DNA"/>
</dbReference>
<dbReference type="RefSeq" id="WP_021168821.1">
    <property type="nucleotide sequence ID" value="NZ_CTRP01000005.1"/>
</dbReference>